<reference evidence="16 17" key="1">
    <citation type="submission" date="2024-08" db="EMBL/GenBank/DDBJ databases">
        <title>Whole-genome sequencing of halo(alkali)philic microorganisms from hypersaline lakes.</title>
        <authorList>
            <person name="Sorokin D.Y."/>
            <person name="Merkel A.Y."/>
            <person name="Messina E."/>
            <person name="Yakimov M."/>
        </authorList>
    </citation>
    <scope>NUCLEOTIDE SEQUENCE [LARGE SCALE GENOMIC DNA]</scope>
    <source>
        <strain evidence="16 17">AB-hyl4</strain>
    </source>
</reference>
<dbReference type="Proteomes" id="UP001575105">
    <property type="component" value="Unassembled WGS sequence"/>
</dbReference>
<evidence type="ECO:0000256" key="4">
    <source>
        <dbReference type="ARBA" id="ARBA00022386"/>
    </source>
</evidence>
<evidence type="ECO:0000256" key="11">
    <source>
        <dbReference type="ARBA" id="ARBA00023163"/>
    </source>
</evidence>
<evidence type="ECO:0000256" key="13">
    <source>
        <dbReference type="ARBA" id="ARBA00025185"/>
    </source>
</evidence>
<evidence type="ECO:0000256" key="3">
    <source>
        <dbReference type="ARBA" id="ARBA00011738"/>
    </source>
</evidence>
<evidence type="ECO:0000259" key="15">
    <source>
        <dbReference type="PROSITE" id="PS50944"/>
    </source>
</evidence>
<sequence>MPSVTVENYLKQVYLEQQQVGDDLVPMGRLAAAMDVTPGTATSMVKALADAKLIDYAPRGGVRLTPEGTRLALQVLRRHRLIEQFLVEVLKLDWSEVHDEAEELEHAISDKVLAKIDELLGHPDTDPHGDPIPPATGTPRARTLTSLVDADEGRPLTIARVADQDAAFLQFADRHGLTPGASVTVTGRDPAADAVTVRPVGKRNVTLGLAAAAKILTED</sequence>
<keyword evidence="9" id="KW-0238">DNA-binding</keyword>
<evidence type="ECO:0000256" key="7">
    <source>
        <dbReference type="ARBA" id="ARBA00023004"/>
    </source>
</evidence>
<accession>A0ABV4U3M6</accession>
<dbReference type="Gene3D" id="2.30.30.90">
    <property type="match status" value="1"/>
</dbReference>
<evidence type="ECO:0000256" key="9">
    <source>
        <dbReference type="ARBA" id="ARBA00023125"/>
    </source>
</evidence>
<dbReference type="InterPro" id="IPR038157">
    <property type="entry name" value="FeoA_core_dom"/>
</dbReference>
<dbReference type="PROSITE" id="PS50944">
    <property type="entry name" value="HTH_DTXR"/>
    <property type="match status" value="1"/>
</dbReference>
<dbReference type="InterPro" id="IPR036390">
    <property type="entry name" value="WH_DNA-bd_sf"/>
</dbReference>
<dbReference type="InterPro" id="IPR007167">
    <property type="entry name" value="Fe-transptr_FeoA-like"/>
</dbReference>
<keyword evidence="5" id="KW-0963">Cytoplasm</keyword>
<keyword evidence="12" id="KW-0464">Manganese</keyword>
<evidence type="ECO:0000256" key="10">
    <source>
        <dbReference type="ARBA" id="ARBA00023159"/>
    </source>
</evidence>
<comment type="subcellular location">
    <subcellularLocation>
        <location evidence="1">Cytoplasm</location>
    </subcellularLocation>
</comment>
<dbReference type="InterPro" id="IPR050536">
    <property type="entry name" value="DtxR_MntR_Metal-Reg"/>
</dbReference>
<dbReference type="SUPFAM" id="SSF47979">
    <property type="entry name" value="Iron-dependent repressor protein, dimerization domain"/>
    <property type="match status" value="1"/>
</dbReference>
<dbReference type="Pfam" id="PF04023">
    <property type="entry name" value="FeoA"/>
    <property type="match status" value="1"/>
</dbReference>
<dbReference type="InterPro" id="IPR036421">
    <property type="entry name" value="Fe_dep_repressor_sf"/>
</dbReference>
<dbReference type="Gene3D" id="1.10.10.10">
    <property type="entry name" value="Winged helix-like DNA-binding domain superfamily/Winged helix DNA-binding domain"/>
    <property type="match status" value="1"/>
</dbReference>
<protein>
    <recommendedName>
        <fullName evidence="4">Transcriptional regulator MntR</fullName>
    </recommendedName>
    <alternativeName>
        <fullName evidence="14">Manganese transport regulator</fullName>
    </alternativeName>
</protein>
<comment type="function">
    <text evidence="13">In the presence of manganese, represses expression of mntH and mntS. Up-regulates expression of mntP.</text>
</comment>
<dbReference type="InterPro" id="IPR022687">
    <property type="entry name" value="HTH_DTXR"/>
</dbReference>
<dbReference type="InterPro" id="IPR022689">
    <property type="entry name" value="Iron_dep_repressor"/>
</dbReference>
<dbReference type="PANTHER" id="PTHR33238:SF11">
    <property type="entry name" value="TRANSCRIPTIONAL REGULATOR MNTR"/>
    <property type="match status" value="1"/>
</dbReference>
<dbReference type="RefSeq" id="WP_425344296.1">
    <property type="nucleotide sequence ID" value="NZ_JBGUBD010000002.1"/>
</dbReference>
<keyword evidence="11" id="KW-0804">Transcription</keyword>
<dbReference type="PANTHER" id="PTHR33238">
    <property type="entry name" value="IRON (METAL) DEPENDENT REPRESSOR, DTXR FAMILY"/>
    <property type="match status" value="1"/>
</dbReference>
<keyword evidence="17" id="KW-1185">Reference proteome</keyword>
<evidence type="ECO:0000256" key="8">
    <source>
        <dbReference type="ARBA" id="ARBA00023015"/>
    </source>
</evidence>
<evidence type="ECO:0000256" key="12">
    <source>
        <dbReference type="ARBA" id="ARBA00023211"/>
    </source>
</evidence>
<dbReference type="InterPro" id="IPR036388">
    <property type="entry name" value="WH-like_DNA-bd_sf"/>
</dbReference>
<keyword evidence="6" id="KW-0678">Repressor</keyword>
<name>A0ABV4U3M6_9BACT</name>
<dbReference type="SMART" id="SM00529">
    <property type="entry name" value="HTH_DTXR"/>
    <property type="match status" value="1"/>
</dbReference>
<comment type="caution">
    <text evidence="16">The sequence shown here is derived from an EMBL/GenBank/DDBJ whole genome shotgun (WGS) entry which is preliminary data.</text>
</comment>
<dbReference type="Pfam" id="PF01325">
    <property type="entry name" value="Fe_dep_repress"/>
    <property type="match status" value="1"/>
</dbReference>
<evidence type="ECO:0000256" key="14">
    <source>
        <dbReference type="ARBA" id="ARBA00032593"/>
    </source>
</evidence>
<comment type="similarity">
    <text evidence="2">Belongs to the DtxR/MntR family.</text>
</comment>
<keyword evidence="10" id="KW-0010">Activator</keyword>
<evidence type="ECO:0000313" key="17">
    <source>
        <dbReference type="Proteomes" id="UP001575105"/>
    </source>
</evidence>
<keyword evidence="7" id="KW-0408">Iron</keyword>
<evidence type="ECO:0000256" key="5">
    <source>
        <dbReference type="ARBA" id="ARBA00022490"/>
    </source>
</evidence>
<dbReference type="SUPFAM" id="SSF50037">
    <property type="entry name" value="C-terminal domain of transcriptional repressors"/>
    <property type="match status" value="1"/>
</dbReference>
<organism evidence="16 17">
    <name type="scientific">Natronomicrosphaera hydrolytica</name>
    <dbReference type="NCBI Taxonomy" id="3242702"/>
    <lineage>
        <taxon>Bacteria</taxon>
        <taxon>Pseudomonadati</taxon>
        <taxon>Planctomycetota</taxon>
        <taxon>Phycisphaerae</taxon>
        <taxon>Phycisphaerales</taxon>
        <taxon>Phycisphaeraceae</taxon>
        <taxon>Natronomicrosphaera</taxon>
    </lineage>
</organism>
<dbReference type="SMART" id="SM00899">
    <property type="entry name" value="FeoA"/>
    <property type="match status" value="1"/>
</dbReference>
<comment type="subunit">
    <text evidence="3">Homodimer.</text>
</comment>
<dbReference type="InterPro" id="IPR001367">
    <property type="entry name" value="Fe_dep_repressor"/>
</dbReference>
<dbReference type="EMBL" id="JBGUBD010000002">
    <property type="protein sequence ID" value="MFA9477371.1"/>
    <property type="molecule type" value="Genomic_DNA"/>
</dbReference>
<evidence type="ECO:0000313" key="16">
    <source>
        <dbReference type="EMBL" id="MFA9477371.1"/>
    </source>
</evidence>
<gene>
    <name evidence="16" type="ORF">ACERK3_03575</name>
</gene>
<evidence type="ECO:0000256" key="2">
    <source>
        <dbReference type="ARBA" id="ARBA00007871"/>
    </source>
</evidence>
<dbReference type="Pfam" id="PF02742">
    <property type="entry name" value="Fe_dep_repr_C"/>
    <property type="match status" value="1"/>
</dbReference>
<evidence type="ECO:0000256" key="6">
    <source>
        <dbReference type="ARBA" id="ARBA00022491"/>
    </source>
</evidence>
<dbReference type="Gene3D" id="1.10.60.10">
    <property type="entry name" value="Iron dependent repressor, metal binding and dimerisation domain"/>
    <property type="match status" value="1"/>
</dbReference>
<dbReference type="SUPFAM" id="SSF46785">
    <property type="entry name" value="Winged helix' DNA-binding domain"/>
    <property type="match status" value="1"/>
</dbReference>
<dbReference type="InterPro" id="IPR008988">
    <property type="entry name" value="Transcriptional_repressor_C"/>
</dbReference>
<proteinExistence type="inferred from homology"/>
<keyword evidence="8" id="KW-0805">Transcription regulation</keyword>
<feature type="domain" description="HTH dtxR-type" evidence="15">
    <location>
        <begin position="1"/>
        <end position="65"/>
    </location>
</feature>
<evidence type="ECO:0000256" key="1">
    <source>
        <dbReference type="ARBA" id="ARBA00004496"/>
    </source>
</evidence>